<reference evidence="1" key="2">
    <citation type="submission" date="2024-05" db="EMBL/GenBank/DDBJ databases">
        <authorList>
            <person name="Matrishin C.B."/>
            <person name="Kauffman K.M."/>
        </authorList>
    </citation>
    <scope>NUCLEOTIDE SEQUENCE</scope>
</reference>
<name>A0AAT9JDG4_9CAUD</name>
<organism evidence="1">
    <name type="scientific">Porphyromonas phage phage026a_KCOM2802</name>
    <dbReference type="NCBI Taxonomy" id="3154116"/>
    <lineage>
        <taxon>Viruses</taxon>
        <taxon>Duplodnaviria</taxon>
        <taxon>Heunggongvirae</taxon>
        <taxon>Uroviricota</taxon>
        <taxon>Caudoviricetes</taxon>
        <taxon>Nixviridae</taxon>
        <taxon>Excelsiorvirus</taxon>
        <taxon>Excelsiorvirus pging00S</taxon>
    </lineage>
</organism>
<accession>A0AAT9JDG4</accession>
<dbReference type="EMBL" id="BK068107">
    <property type="protein sequence ID" value="DBA55966.1"/>
    <property type="molecule type" value="Genomic_DNA"/>
</dbReference>
<proteinExistence type="predicted"/>
<evidence type="ECO:0000313" key="1">
    <source>
        <dbReference type="EMBL" id="DBA55966.1"/>
    </source>
</evidence>
<protein>
    <submittedName>
        <fullName evidence="1">Uncharacterized protein</fullName>
    </submittedName>
</protein>
<reference evidence="1" key="1">
    <citation type="journal article" date="2023" name="Microbiome">
        <title>Phages are unrecognized players in the ecology of the oral pathogen Porphyromonas gingivalis.</title>
        <authorList>
            <person name="Matrishin C.B."/>
            <person name="Haase E.M."/>
            <person name="Dewhirst F.E."/>
            <person name="Mark Welch J.L."/>
            <person name="Miranda-Sanchez F."/>
            <person name="Chen T."/>
            <person name="MacFarland D.C."/>
            <person name="Kauffman K.M."/>
        </authorList>
    </citation>
    <scope>NUCLEOTIDE SEQUENCE</scope>
</reference>
<sequence>MSGSPRGRCSRPYESGGWTLRCSDVSRSH</sequence>